<dbReference type="AlphaFoldDB" id="A0AAD7ED16"/>
<dbReference type="EMBL" id="JARIHO010000069">
    <property type="protein sequence ID" value="KAJ7312993.1"/>
    <property type="molecule type" value="Genomic_DNA"/>
</dbReference>
<dbReference type="Gene3D" id="3.40.50.720">
    <property type="entry name" value="NAD(P)-binding Rossmann-like Domain"/>
    <property type="match status" value="1"/>
</dbReference>
<evidence type="ECO:0000313" key="4">
    <source>
        <dbReference type="Proteomes" id="UP001218218"/>
    </source>
</evidence>
<evidence type="ECO:0000256" key="1">
    <source>
        <dbReference type="ARBA" id="ARBA00006484"/>
    </source>
</evidence>
<accession>A0AAD7ED16</accession>
<dbReference type="InterPro" id="IPR002347">
    <property type="entry name" value="SDR_fam"/>
</dbReference>
<reference evidence="3" key="1">
    <citation type="submission" date="2023-03" db="EMBL/GenBank/DDBJ databases">
        <title>Massive genome expansion in bonnet fungi (Mycena s.s.) driven by repeated elements and novel gene families across ecological guilds.</title>
        <authorList>
            <consortium name="Lawrence Berkeley National Laboratory"/>
            <person name="Harder C.B."/>
            <person name="Miyauchi S."/>
            <person name="Viragh M."/>
            <person name="Kuo A."/>
            <person name="Thoen E."/>
            <person name="Andreopoulos B."/>
            <person name="Lu D."/>
            <person name="Skrede I."/>
            <person name="Drula E."/>
            <person name="Henrissat B."/>
            <person name="Morin E."/>
            <person name="Kohler A."/>
            <person name="Barry K."/>
            <person name="LaButti K."/>
            <person name="Morin E."/>
            <person name="Salamov A."/>
            <person name="Lipzen A."/>
            <person name="Mereny Z."/>
            <person name="Hegedus B."/>
            <person name="Baldrian P."/>
            <person name="Stursova M."/>
            <person name="Weitz H."/>
            <person name="Taylor A."/>
            <person name="Grigoriev I.V."/>
            <person name="Nagy L.G."/>
            <person name="Martin F."/>
            <person name="Kauserud H."/>
        </authorList>
    </citation>
    <scope>NUCLEOTIDE SEQUENCE</scope>
    <source>
        <strain evidence="3">CBHHK002</strain>
    </source>
</reference>
<dbReference type="GO" id="GO:0016616">
    <property type="term" value="F:oxidoreductase activity, acting on the CH-OH group of donors, NAD or NADP as acceptor"/>
    <property type="evidence" value="ECO:0007669"/>
    <property type="project" value="TreeGrafter"/>
</dbReference>
<dbReference type="Proteomes" id="UP001218218">
    <property type="component" value="Unassembled WGS sequence"/>
</dbReference>
<comment type="caution">
    <text evidence="3">The sequence shown here is derived from an EMBL/GenBank/DDBJ whole genome shotgun (WGS) entry which is preliminary data.</text>
</comment>
<proteinExistence type="inferred from homology"/>
<protein>
    <submittedName>
        <fullName evidence="3">Acetoin reductase family protein</fullName>
    </submittedName>
</protein>
<evidence type="ECO:0000313" key="3">
    <source>
        <dbReference type="EMBL" id="KAJ7312993.1"/>
    </source>
</evidence>
<comment type="similarity">
    <text evidence="1">Belongs to the short-chain dehydrogenases/reductases (SDR) family.</text>
</comment>
<dbReference type="PANTHER" id="PTHR42760:SF133">
    <property type="entry name" value="3-OXOACYL-[ACYL-CARRIER-PROTEIN] REDUCTASE"/>
    <property type="match status" value="1"/>
</dbReference>
<dbReference type="PRINTS" id="PR00081">
    <property type="entry name" value="GDHRDH"/>
</dbReference>
<name>A0AAD7ED16_9AGAR</name>
<gene>
    <name evidence="3" type="ORF">DFH08DRAFT_943487</name>
</gene>
<dbReference type="SUPFAM" id="SSF51735">
    <property type="entry name" value="NAD(P)-binding Rossmann-fold domains"/>
    <property type="match status" value="1"/>
</dbReference>
<evidence type="ECO:0000256" key="2">
    <source>
        <dbReference type="ARBA" id="ARBA00023002"/>
    </source>
</evidence>
<keyword evidence="2" id="KW-0560">Oxidoreductase</keyword>
<dbReference type="Pfam" id="PF00106">
    <property type="entry name" value="adh_short"/>
    <property type="match status" value="1"/>
</dbReference>
<dbReference type="PANTHER" id="PTHR42760">
    <property type="entry name" value="SHORT-CHAIN DEHYDROGENASES/REDUCTASES FAMILY MEMBER"/>
    <property type="match status" value="1"/>
</dbReference>
<sequence>MSNNRGVALITGAAQGIGRAVALWLAEDGFDVAVNDVSSKSENLDTLVEEIQKKGRASSKHIADISQDQQVQTLVEEVVKNHGNLDVMVANAAILGPEVPFIENISRLSYTVIDLSYCRNWDQVLAANARGPFLCYKYAGIQMIKQGHGGRIIGTCSLAGKQGTEFALGSHNHAQSVHWPPVELGAHQITVNAVAPGAVDTPMREESTVHGEKLEQIKQASPLKRIGPVIFYPSHPENNLTKHRLPEDIAGLVSFLASKESQFITGQTVGGHGLLNCGRSYFPTQISINGGLFFD</sequence>
<keyword evidence="4" id="KW-1185">Reference proteome</keyword>
<dbReference type="InterPro" id="IPR036291">
    <property type="entry name" value="NAD(P)-bd_dom_sf"/>
</dbReference>
<organism evidence="3 4">
    <name type="scientific">Mycena albidolilacea</name>
    <dbReference type="NCBI Taxonomy" id="1033008"/>
    <lineage>
        <taxon>Eukaryota</taxon>
        <taxon>Fungi</taxon>
        <taxon>Dikarya</taxon>
        <taxon>Basidiomycota</taxon>
        <taxon>Agaricomycotina</taxon>
        <taxon>Agaricomycetes</taxon>
        <taxon>Agaricomycetidae</taxon>
        <taxon>Agaricales</taxon>
        <taxon>Marasmiineae</taxon>
        <taxon>Mycenaceae</taxon>
        <taxon>Mycena</taxon>
    </lineage>
</organism>